<organism evidence="2 3">
    <name type="scientific">Orbilia oligospora</name>
    <name type="common">Nematode-trapping fungus</name>
    <name type="synonym">Arthrobotrys oligospora</name>
    <dbReference type="NCBI Taxonomy" id="2813651"/>
    <lineage>
        <taxon>Eukaryota</taxon>
        <taxon>Fungi</taxon>
        <taxon>Dikarya</taxon>
        <taxon>Ascomycota</taxon>
        <taxon>Pezizomycotina</taxon>
        <taxon>Orbiliomycetes</taxon>
        <taxon>Orbiliales</taxon>
        <taxon>Orbiliaceae</taxon>
        <taxon>Orbilia</taxon>
    </lineage>
</organism>
<sequence>MWEPSREMRMNENIAHASAITYSSMIGPGMAKFKFCISAFFWLSVIYSTLIEARWVIVEEWGQVLRHRTNLTTGEVEAYHETINSAIKVWDTDKAWTDEICISDVIIEDHAFVRNIEYYTGNPSPLFPYVLFALELHDNNDCTDKNSVTVVFPTERGAKPELFGPIQYEDEAEGEEDVMFEGGDDPQNFRWDPAKLQELLNAPTVVENGFEQNPEDFDSDEVESLTGEVNHGIWNSEADLEIPLGTTQRQGPYNPTIIAEEEYQDLDSESDQGGMGQTNLQKQSPLPPKSEPSEELEDSESLLSFSLPGQGFMDVGTPTNPTNKNGLGQLPMPNFRTNPHPQEQDTFSDISAVGIGNFGFGGTLLDQLASPESNILATQDVVDLEPLVMESRDGPFQDEDKDPTFKIDIYQRGLRFKKFTSIKLISNRNQWYRIPAGGIQART</sequence>
<accession>A0A7C8JCD4</accession>
<name>A0A7C8JCD4_ORBOL</name>
<dbReference type="Proteomes" id="UP000475325">
    <property type="component" value="Unassembled WGS sequence"/>
</dbReference>
<gene>
    <name evidence="2" type="ORF">TWF102_008143</name>
</gene>
<proteinExistence type="predicted"/>
<feature type="region of interest" description="Disordered" evidence="1">
    <location>
        <begin position="266"/>
        <end position="301"/>
    </location>
</feature>
<reference evidence="2 3" key="1">
    <citation type="submission" date="2019-06" db="EMBL/GenBank/DDBJ databases">
        <authorList>
            <person name="Palmer J.M."/>
        </authorList>
    </citation>
    <scope>NUCLEOTIDE SEQUENCE [LARGE SCALE GENOMIC DNA]</scope>
    <source>
        <strain evidence="2 3">TWF102</strain>
    </source>
</reference>
<evidence type="ECO:0000313" key="2">
    <source>
        <dbReference type="EMBL" id="KAF3110568.1"/>
    </source>
</evidence>
<protein>
    <submittedName>
        <fullName evidence="2">Uncharacterized protein</fullName>
    </submittedName>
</protein>
<dbReference type="AlphaFoldDB" id="A0A7C8JCD4"/>
<evidence type="ECO:0000256" key="1">
    <source>
        <dbReference type="SAM" id="MobiDB-lite"/>
    </source>
</evidence>
<dbReference type="EMBL" id="WIQW01000005">
    <property type="protein sequence ID" value="KAF3110568.1"/>
    <property type="molecule type" value="Genomic_DNA"/>
</dbReference>
<comment type="caution">
    <text evidence="2">The sequence shown here is derived from an EMBL/GenBank/DDBJ whole genome shotgun (WGS) entry which is preliminary data.</text>
</comment>
<evidence type="ECO:0000313" key="3">
    <source>
        <dbReference type="Proteomes" id="UP000475325"/>
    </source>
</evidence>